<name>A0A8X6UJ46_NEPPI</name>
<sequence length="164" mass="18970">MRPTIVLYKYFNSKRQKNHEIHNHFGSSVHAYQRIWRRHTPYAGYRVLHRAAVSRCKGKPRCAPYAQTAQNAQPAFKALHAATLLASAAQPSGRVSLDNQLALETKKEERCRKIHVFRQLLYNAETDINYVSKRVMRRNTAQYLLLIVELKKNGFNEQCTDNSA</sequence>
<dbReference type="EMBL" id="BMAW01080556">
    <property type="protein sequence ID" value="GFU20182.1"/>
    <property type="molecule type" value="Genomic_DNA"/>
</dbReference>
<accession>A0A8X6UJ46</accession>
<evidence type="ECO:0000313" key="1">
    <source>
        <dbReference type="EMBL" id="GFU20182.1"/>
    </source>
</evidence>
<evidence type="ECO:0000313" key="2">
    <source>
        <dbReference type="Proteomes" id="UP000887013"/>
    </source>
</evidence>
<organism evidence="1 2">
    <name type="scientific">Nephila pilipes</name>
    <name type="common">Giant wood spider</name>
    <name type="synonym">Nephila maculata</name>
    <dbReference type="NCBI Taxonomy" id="299642"/>
    <lineage>
        <taxon>Eukaryota</taxon>
        <taxon>Metazoa</taxon>
        <taxon>Ecdysozoa</taxon>
        <taxon>Arthropoda</taxon>
        <taxon>Chelicerata</taxon>
        <taxon>Arachnida</taxon>
        <taxon>Araneae</taxon>
        <taxon>Araneomorphae</taxon>
        <taxon>Entelegynae</taxon>
        <taxon>Araneoidea</taxon>
        <taxon>Nephilidae</taxon>
        <taxon>Nephila</taxon>
    </lineage>
</organism>
<keyword evidence="2" id="KW-1185">Reference proteome</keyword>
<proteinExistence type="predicted"/>
<comment type="caution">
    <text evidence="1">The sequence shown here is derived from an EMBL/GenBank/DDBJ whole genome shotgun (WGS) entry which is preliminary data.</text>
</comment>
<protein>
    <submittedName>
        <fullName evidence="1">Uncharacterized protein</fullName>
    </submittedName>
</protein>
<dbReference type="AlphaFoldDB" id="A0A8X6UJ46"/>
<dbReference type="Proteomes" id="UP000887013">
    <property type="component" value="Unassembled WGS sequence"/>
</dbReference>
<gene>
    <name evidence="1" type="ORF">NPIL_611051</name>
</gene>
<reference evidence="1" key="1">
    <citation type="submission" date="2020-08" db="EMBL/GenBank/DDBJ databases">
        <title>Multicomponent nature underlies the extraordinary mechanical properties of spider dragline silk.</title>
        <authorList>
            <person name="Kono N."/>
            <person name="Nakamura H."/>
            <person name="Mori M."/>
            <person name="Yoshida Y."/>
            <person name="Ohtoshi R."/>
            <person name="Malay A.D."/>
            <person name="Moran D.A.P."/>
            <person name="Tomita M."/>
            <person name="Numata K."/>
            <person name="Arakawa K."/>
        </authorList>
    </citation>
    <scope>NUCLEOTIDE SEQUENCE</scope>
</reference>